<sequence>MFNNAHILTSLAARFESPERSPSPPHRAKIQTELCLPARLPTTGFIEREAEILAPREVIRQLIRTPSPETLSPTSDSESRRSLGSRRSSQASEPEDSPSSKRRASGIWSSLSSAVNATQKLGKNRAARPWKVEPYQIFAAVERHDIMFLMEVRDRDFELLLRKNGDATPLLHAMRIGHQDVAVVLLGAFSRYINNLGDEEMALPRTKTRLKALRTNLKLAIDFGLQKSQSDLIPSFLQTLIMSEGDKWVESQVVTIAGLLREGNAGKPVENAGNTVRKFATKQLGKADIIAALEDYVANATADLLMMAAWNCALDTIDGEPIPTYYFARDDRVYKAFTERLDRHKQAINKTCTRRLRWQMRVLRAVMEGRQTTYNRKVQTLAEEFDQGSGV</sequence>
<dbReference type="EMBL" id="BPQB01000001">
    <property type="protein sequence ID" value="GJE84690.1"/>
    <property type="molecule type" value="Genomic_DNA"/>
</dbReference>
<comment type="caution">
    <text evidence="2">The sequence shown here is derived from an EMBL/GenBank/DDBJ whole genome shotgun (WGS) entry which is preliminary data.</text>
</comment>
<evidence type="ECO:0000256" key="1">
    <source>
        <dbReference type="SAM" id="MobiDB-lite"/>
    </source>
</evidence>
<reference evidence="2 3" key="1">
    <citation type="submission" date="2021-08" db="EMBL/GenBank/DDBJ databases">
        <title>Draft Genome Sequence of Phanerochaete sordida strain YK-624.</title>
        <authorList>
            <person name="Mori T."/>
            <person name="Dohra H."/>
            <person name="Suzuki T."/>
            <person name="Kawagishi H."/>
            <person name="Hirai H."/>
        </authorList>
    </citation>
    <scope>NUCLEOTIDE SEQUENCE [LARGE SCALE GENOMIC DNA]</scope>
    <source>
        <strain evidence="2 3">YK-624</strain>
    </source>
</reference>
<dbReference type="Proteomes" id="UP000703269">
    <property type="component" value="Unassembled WGS sequence"/>
</dbReference>
<dbReference type="OrthoDB" id="3005035at2759"/>
<accession>A0A9P3FYV3</accession>
<gene>
    <name evidence="2" type="ORF">PsYK624_007660</name>
</gene>
<evidence type="ECO:0000313" key="3">
    <source>
        <dbReference type="Proteomes" id="UP000703269"/>
    </source>
</evidence>
<proteinExistence type="predicted"/>
<organism evidence="2 3">
    <name type="scientific">Phanerochaete sordida</name>
    <dbReference type="NCBI Taxonomy" id="48140"/>
    <lineage>
        <taxon>Eukaryota</taxon>
        <taxon>Fungi</taxon>
        <taxon>Dikarya</taxon>
        <taxon>Basidiomycota</taxon>
        <taxon>Agaricomycotina</taxon>
        <taxon>Agaricomycetes</taxon>
        <taxon>Polyporales</taxon>
        <taxon>Phanerochaetaceae</taxon>
        <taxon>Phanerochaete</taxon>
    </lineage>
</organism>
<evidence type="ECO:0000313" key="2">
    <source>
        <dbReference type="EMBL" id="GJE84690.1"/>
    </source>
</evidence>
<feature type="region of interest" description="Disordered" evidence="1">
    <location>
        <begin position="63"/>
        <end position="106"/>
    </location>
</feature>
<dbReference type="AlphaFoldDB" id="A0A9P3FYV3"/>
<name>A0A9P3FYV3_9APHY</name>
<keyword evidence="3" id="KW-1185">Reference proteome</keyword>
<protein>
    <submittedName>
        <fullName evidence="2">Uncharacterized protein</fullName>
    </submittedName>
</protein>